<dbReference type="Gene3D" id="1.10.238.160">
    <property type="match status" value="1"/>
</dbReference>
<reference evidence="2" key="1">
    <citation type="submission" date="2018-08" db="EMBL/GenBank/DDBJ databases">
        <authorList>
            <person name="Kim S.-J."/>
            <person name="Jung G.-Y."/>
        </authorList>
    </citation>
    <scope>NUCLEOTIDE SEQUENCE [LARGE SCALE GENOMIC DNA]</scope>
    <source>
        <strain evidence="2">GY_G</strain>
    </source>
</reference>
<dbReference type="AlphaFoldDB" id="A0A371BIG0"/>
<protein>
    <submittedName>
        <fullName evidence="1">AlpA family phage regulatory protein</fullName>
    </submittedName>
</protein>
<comment type="caution">
    <text evidence="1">The sequence shown here is derived from an EMBL/GenBank/DDBJ whole genome shotgun (WGS) entry which is preliminary data.</text>
</comment>
<dbReference type="Proteomes" id="UP000263833">
    <property type="component" value="Unassembled WGS sequence"/>
</dbReference>
<keyword evidence="2" id="KW-1185">Reference proteome</keyword>
<proteinExistence type="predicted"/>
<dbReference type="Pfam" id="PF05930">
    <property type="entry name" value="Phage_AlpA"/>
    <property type="match status" value="1"/>
</dbReference>
<dbReference type="EMBL" id="QRGP01000001">
    <property type="protein sequence ID" value="RDV07379.1"/>
    <property type="molecule type" value="Genomic_DNA"/>
</dbReference>
<accession>A0A371BIG0</accession>
<dbReference type="InterPro" id="IPR010260">
    <property type="entry name" value="AlpA"/>
</dbReference>
<gene>
    <name evidence="1" type="ORF">DXH95_08520</name>
</gene>
<dbReference type="OrthoDB" id="1525365at2"/>
<evidence type="ECO:0000313" key="2">
    <source>
        <dbReference type="Proteomes" id="UP000263833"/>
    </source>
</evidence>
<name>A0A371BIG0_9SPHN</name>
<sequence length="63" mass="7592">MMHVALLTCTEVMRLVGIKSRTTIWRRIQNKTFPEPVDIGAGRIRWRETDIEHWINTLPQRRY</sequence>
<evidence type="ECO:0000313" key="1">
    <source>
        <dbReference type="EMBL" id="RDV07379.1"/>
    </source>
</evidence>
<organism evidence="1 2">
    <name type="scientific">Sphingorhabdus pulchriflava</name>
    <dbReference type="NCBI Taxonomy" id="2292257"/>
    <lineage>
        <taxon>Bacteria</taxon>
        <taxon>Pseudomonadati</taxon>
        <taxon>Pseudomonadota</taxon>
        <taxon>Alphaproteobacteria</taxon>
        <taxon>Sphingomonadales</taxon>
        <taxon>Sphingomonadaceae</taxon>
        <taxon>Sphingorhabdus</taxon>
    </lineage>
</organism>